<dbReference type="Gene3D" id="3.40.50.300">
    <property type="entry name" value="P-loop containing nucleotide triphosphate hydrolases"/>
    <property type="match status" value="1"/>
</dbReference>
<dbReference type="RefSeq" id="WP_126581760.1">
    <property type="nucleotide sequence ID" value="NZ_BIFR01000001.1"/>
</dbReference>
<evidence type="ECO:0000313" key="2">
    <source>
        <dbReference type="EMBL" id="GCE14348.1"/>
    </source>
</evidence>
<dbReference type="GO" id="GO:0043531">
    <property type="term" value="F:ADP binding"/>
    <property type="evidence" value="ECO:0007669"/>
    <property type="project" value="InterPro"/>
</dbReference>
<dbReference type="Pfam" id="PF13432">
    <property type="entry name" value="TPR_16"/>
    <property type="match status" value="1"/>
</dbReference>
<reference evidence="3" key="1">
    <citation type="submission" date="2018-12" db="EMBL/GenBank/DDBJ databases">
        <title>Tengunoibacter tsumagoiensis gen. nov., sp. nov., Dictyobacter kobayashii sp. nov., D. alpinus sp. nov., and D. joshuensis sp. nov. and description of Dictyobacteraceae fam. nov. within the order Ktedonobacterales isolated from Tengu-no-mugimeshi.</title>
        <authorList>
            <person name="Wang C.M."/>
            <person name="Zheng Y."/>
            <person name="Sakai Y."/>
            <person name="Toyoda A."/>
            <person name="Minakuchi Y."/>
            <person name="Abe K."/>
            <person name="Yokota A."/>
            <person name="Yabe S."/>
        </authorList>
    </citation>
    <scope>NUCLEOTIDE SEQUENCE [LARGE SCALE GENOMIC DNA]</scope>
    <source>
        <strain evidence="3">Uno3</strain>
    </source>
</reference>
<dbReference type="Pfam" id="PF00931">
    <property type="entry name" value="NB-ARC"/>
    <property type="match status" value="1"/>
</dbReference>
<accession>A0A402A5D2</accession>
<comment type="caution">
    <text evidence="2">The sequence shown here is derived from an EMBL/GenBank/DDBJ whole genome shotgun (WGS) entry which is preliminary data.</text>
</comment>
<sequence length="879" mass="97761">MKAHPLKVAREQRGWSQAKIAEALGVTTRTVIRWEQGQAIPFPYYREQICLLFGKSVQELGLVVSIKDTFEEEGPHTYQSQVAQPETEATLTDPTIPTYSHVNGLIGRENTLQSIKQVLLHTEKYAQTALYGLPGIGKTAIAVALTTDREVQNHFRDGILWAGLGPNPNRLGLLTHWGALLGISPKDVENVTSSKAWSRTLHAIIGQRRMLLIIDDAWSIEDAMALQVGGSRCAHLLTTRQPHIGFAFTPDSAQAISELQEADGVALLARFVPQLVQSEPEQAQTLERLVGGLPLALTLMGKYLAAQAFTQQPRRLQTALNQLHSTEKRIHISMPIMPDKSSTDLPDGIPFSLYTTIQVSDQHLPLQAHAALCALATFPPKPNSFSEEAALLVSQQTVEILDILWDAGLLESYGAGRYTLHQTIADYAATLGGLTEARQRLVSTMVEYIQTRQHDYEALGSEVTNILAALDCAVTFEMHTFLIQGIIAFADFMHLRGLYKQAYYYLKKALHVPQGEIHPADRLLVLQRLAHFAMMCGIYEEAQNDGLQGLALALTPKETRIECDRLSSLGQAAYKRGDCLEATTHIEHALRLARQLDDSERICTLLSLRGRTLQLQGNSRQTMFYFQEGFSLTQQKGHQQATIHLLTSLGTATGELGNYDQSDQYCLTDLVLARRLNNQDVQIRLLNSRGSTDWNQGEFSQAAAYYHEGLALARQIGHQEHTTRVLSNLGATSWEQGKHVQAEQYLRESVDIARQLDHCENLLFALTNLGSLLGRQEQYASANICFQESLELAQQLGSSWHISGILNDWGEIHLRHRQLDAAAAVFHEVIKQHNTTDQNSEVIAKALYGLARIALLQSNHTETLSLSQKSIERLEAMGH</sequence>
<dbReference type="InterPro" id="IPR002182">
    <property type="entry name" value="NB-ARC"/>
</dbReference>
<dbReference type="Pfam" id="PF01381">
    <property type="entry name" value="HTH_3"/>
    <property type="match status" value="1"/>
</dbReference>
<dbReference type="CDD" id="cd00093">
    <property type="entry name" value="HTH_XRE"/>
    <property type="match status" value="1"/>
</dbReference>
<dbReference type="GO" id="GO:0003677">
    <property type="term" value="F:DNA binding"/>
    <property type="evidence" value="ECO:0007669"/>
    <property type="project" value="InterPro"/>
</dbReference>
<dbReference type="Gene3D" id="1.10.260.40">
    <property type="entry name" value="lambda repressor-like DNA-binding domains"/>
    <property type="match status" value="1"/>
</dbReference>
<evidence type="ECO:0000259" key="1">
    <source>
        <dbReference type="PROSITE" id="PS50943"/>
    </source>
</evidence>
<dbReference type="SUPFAM" id="SSF52540">
    <property type="entry name" value="P-loop containing nucleoside triphosphate hydrolases"/>
    <property type="match status" value="1"/>
</dbReference>
<dbReference type="InterPro" id="IPR010982">
    <property type="entry name" value="Lambda_DNA-bd_dom_sf"/>
</dbReference>
<dbReference type="InterPro" id="IPR027417">
    <property type="entry name" value="P-loop_NTPase"/>
</dbReference>
<protein>
    <recommendedName>
        <fullName evidence="1">HTH cro/C1-type domain-containing protein</fullName>
    </recommendedName>
</protein>
<dbReference type="AlphaFoldDB" id="A0A402A5D2"/>
<dbReference type="SUPFAM" id="SSF47413">
    <property type="entry name" value="lambda repressor-like DNA-binding domains"/>
    <property type="match status" value="1"/>
</dbReference>
<dbReference type="OrthoDB" id="137340at2"/>
<organism evidence="2 3">
    <name type="scientific">Tengunoibacter tsumagoiensis</name>
    <dbReference type="NCBI Taxonomy" id="2014871"/>
    <lineage>
        <taxon>Bacteria</taxon>
        <taxon>Bacillati</taxon>
        <taxon>Chloroflexota</taxon>
        <taxon>Ktedonobacteria</taxon>
        <taxon>Ktedonobacterales</taxon>
        <taxon>Dictyobacteraceae</taxon>
        <taxon>Tengunoibacter</taxon>
    </lineage>
</organism>
<keyword evidence="3" id="KW-1185">Reference proteome</keyword>
<name>A0A402A5D2_9CHLR</name>
<dbReference type="InterPro" id="IPR019734">
    <property type="entry name" value="TPR_rpt"/>
</dbReference>
<dbReference type="Gene3D" id="1.25.40.10">
    <property type="entry name" value="Tetratricopeptide repeat domain"/>
    <property type="match status" value="2"/>
</dbReference>
<dbReference type="InterPro" id="IPR011990">
    <property type="entry name" value="TPR-like_helical_dom_sf"/>
</dbReference>
<dbReference type="PRINTS" id="PR00364">
    <property type="entry name" value="DISEASERSIST"/>
</dbReference>
<dbReference type="InterPro" id="IPR001387">
    <property type="entry name" value="Cro/C1-type_HTH"/>
</dbReference>
<dbReference type="PANTHER" id="PTHR47691">
    <property type="entry name" value="REGULATOR-RELATED"/>
    <property type="match status" value="1"/>
</dbReference>
<feature type="domain" description="HTH cro/C1-type" evidence="1">
    <location>
        <begin position="6"/>
        <end position="60"/>
    </location>
</feature>
<dbReference type="SMART" id="SM00530">
    <property type="entry name" value="HTH_XRE"/>
    <property type="match status" value="1"/>
</dbReference>
<dbReference type="EMBL" id="BIFR01000001">
    <property type="protein sequence ID" value="GCE14348.1"/>
    <property type="molecule type" value="Genomic_DNA"/>
</dbReference>
<dbReference type="PANTHER" id="PTHR47691:SF3">
    <property type="entry name" value="HTH-TYPE TRANSCRIPTIONAL REGULATOR RV0890C-RELATED"/>
    <property type="match status" value="1"/>
</dbReference>
<dbReference type="PROSITE" id="PS50943">
    <property type="entry name" value="HTH_CROC1"/>
    <property type="match status" value="1"/>
</dbReference>
<dbReference type="Proteomes" id="UP000287352">
    <property type="component" value="Unassembled WGS sequence"/>
</dbReference>
<dbReference type="Pfam" id="PF13424">
    <property type="entry name" value="TPR_12"/>
    <property type="match status" value="1"/>
</dbReference>
<dbReference type="SUPFAM" id="SSF48452">
    <property type="entry name" value="TPR-like"/>
    <property type="match status" value="2"/>
</dbReference>
<dbReference type="SMART" id="SM00028">
    <property type="entry name" value="TPR"/>
    <property type="match status" value="8"/>
</dbReference>
<proteinExistence type="predicted"/>
<evidence type="ECO:0000313" key="3">
    <source>
        <dbReference type="Proteomes" id="UP000287352"/>
    </source>
</evidence>
<gene>
    <name evidence="2" type="ORF">KTT_42070</name>
</gene>